<name>A0AAD5P9E3_9FUNG</name>
<keyword evidence="1" id="KW-0732">Signal</keyword>
<evidence type="ECO:0000313" key="3">
    <source>
        <dbReference type="Proteomes" id="UP001209540"/>
    </source>
</evidence>
<feature type="signal peptide" evidence="1">
    <location>
        <begin position="1"/>
        <end position="20"/>
    </location>
</feature>
<proteinExistence type="predicted"/>
<gene>
    <name evidence="2" type="ORF">BDA99DRAFT_565553</name>
</gene>
<accession>A0AAD5P9E3</accession>
<evidence type="ECO:0000256" key="1">
    <source>
        <dbReference type="SAM" id="SignalP"/>
    </source>
</evidence>
<reference evidence="2" key="2">
    <citation type="submission" date="2023-02" db="EMBL/GenBank/DDBJ databases">
        <authorList>
            <consortium name="DOE Joint Genome Institute"/>
            <person name="Mondo S.J."/>
            <person name="Chang Y."/>
            <person name="Wang Y."/>
            <person name="Ahrendt S."/>
            <person name="Andreopoulos W."/>
            <person name="Barry K."/>
            <person name="Beard J."/>
            <person name="Benny G.L."/>
            <person name="Blankenship S."/>
            <person name="Bonito G."/>
            <person name="Cuomo C."/>
            <person name="Desiro A."/>
            <person name="Gervers K.A."/>
            <person name="Hundley H."/>
            <person name="Kuo A."/>
            <person name="LaButti K."/>
            <person name="Lang B.F."/>
            <person name="Lipzen A."/>
            <person name="O'Donnell K."/>
            <person name="Pangilinan J."/>
            <person name="Reynolds N."/>
            <person name="Sandor L."/>
            <person name="Smith M.W."/>
            <person name="Tsang A."/>
            <person name="Grigoriev I.V."/>
            <person name="Stajich J.E."/>
            <person name="Spatafora J.W."/>
        </authorList>
    </citation>
    <scope>NUCLEOTIDE SEQUENCE</scope>
    <source>
        <strain evidence="2">RSA 2281</strain>
    </source>
</reference>
<feature type="chain" id="PRO_5042290936" evidence="1">
    <location>
        <begin position="21"/>
        <end position="56"/>
    </location>
</feature>
<organism evidence="2 3">
    <name type="scientific">Phascolomyces articulosus</name>
    <dbReference type="NCBI Taxonomy" id="60185"/>
    <lineage>
        <taxon>Eukaryota</taxon>
        <taxon>Fungi</taxon>
        <taxon>Fungi incertae sedis</taxon>
        <taxon>Mucoromycota</taxon>
        <taxon>Mucoromycotina</taxon>
        <taxon>Mucoromycetes</taxon>
        <taxon>Mucorales</taxon>
        <taxon>Lichtheimiaceae</taxon>
        <taxon>Phascolomyces</taxon>
    </lineage>
</organism>
<dbReference type="EMBL" id="JAIXMP010000047">
    <property type="protein sequence ID" value="KAI9246216.1"/>
    <property type="molecule type" value="Genomic_DNA"/>
</dbReference>
<sequence length="56" mass="6118">MIINKFIILLLLSAVVLVHGAATINARRPCIVGLDDCPEDEECIPQEENYGHCGIP</sequence>
<comment type="caution">
    <text evidence="2">The sequence shown here is derived from an EMBL/GenBank/DDBJ whole genome shotgun (WGS) entry which is preliminary data.</text>
</comment>
<dbReference type="AlphaFoldDB" id="A0AAD5P9E3"/>
<dbReference type="Proteomes" id="UP001209540">
    <property type="component" value="Unassembled WGS sequence"/>
</dbReference>
<reference evidence="2" key="1">
    <citation type="journal article" date="2022" name="IScience">
        <title>Evolution of zygomycete secretomes and the origins of terrestrial fungal ecologies.</title>
        <authorList>
            <person name="Chang Y."/>
            <person name="Wang Y."/>
            <person name="Mondo S."/>
            <person name="Ahrendt S."/>
            <person name="Andreopoulos W."/>
            <person name="Barry K."/>
            <person name="Beard J."/>
            <person name="Benny G.L."/>
            <person name="Blankenship S."/>
            <person name="Bonito G."/>
            <person name="Cuomo C."/>
            <person name="Desiro A."/>
            <person name="Gervers K.A."/>
            <person name="Hundley H."/>
            <person name="Kuo A."/>
            <person name="LaButti K."/>
            <person name="Lang B.F."/>
            <person name="Lipzen A."/>
            <person name="O'Donnell K."/>
            <person name="Pangilinan J."/>
            <person name="Reynolds N."/>
            <person name="Sandor L."/>
            <person name="Smith M.E."/>
            <person name="Tsang A."/>
            <person name="Grigoriev I.V."/>
            <person name="Stajich J.E."/>
            <person name="Spatafora J.W."/>
        </authorList>
    </citation>
    <scope>NUCLEOTIDE SEQUENCE</scope>
    <source>
        <strain evidence="2">RSA 2281</strain>
    </source>
</reference>
<evidence type="ECO:0000313" key="2">
    <source>
        <dbReference type="EMBL" id="KAI9246216.1"/>
    </source>
</evidence>
<protein>
    <submittedName>
        <fullName evidence="2">Uncharacterized protein</fullName>
    </submittedName>
</protein>
<keyword evidence="3" id="KW-1185">Reference proteome</keyword>